<evidence type="ECO:0000313" key="7">
    <source>
        <dbReference type="EMBL" id="WZC49727.1"/>
    </source>
</evidence>
<feature type="transmembrane region" description="Helical" evidence="5">
    <location>
        <begin position="93"/>
        <end position="116"/>
    </location>
</feature>
<evidence type="ECO:0000256" key="4">
    <source>
        <dbReference type="ARBA" id="ARBA00023136"/>
    </source>
</evidence>
<dbReference type="RefSeq" id="WP_341367837.1">
    <property type="nucleotide sequence ID" value="NZ_CP150951.2"/>
</dbReference>
<evidence type="ECO:0000256" key="3">
    <source>
        <dbReference type="ARBA" id="ARBA00022989"/>
    </source>
</evidence>
<evidence type="ECO:0000256" key="5">
    <source>
        <dbReference type="SAM" id="Phobius"/>
    </source>
</evidence>
<proteinExistence type="predicted"/>
<feature type="domain" description="GtrA/DPMS transmembrane" evidence="6">
    <location>
        <begin position="7"/>
        <end position="121"/>
    </location>
</feature>
<dbReference type="EMBL" id="CP150951">
    <property type="protein sequence ID" value="WZC49727.1"/>
    <property type="molecule type" value="Genomic_DNA"/>
</dbReference>
<evidence type="ECO:0000256" key="2">
    <source>
        <dbReference type="ARBA" id="ARBA00022692"/>
    </source>
</evidence>
<keyword evidence="8" id="KW-1185">Reference proteome</keyword>
<accession>A0ABZ2V6U6</accession>
<dbReference type="Proteomes" id="UP001440612">
    <property type="component" value="Chromosome"/>
</dbReference>
<gene>
    <name evidence="7" type="ORF">AABB29_03485</name>
</gene>
<sequence length="130" mass="14188">MDWAFLRFLAVGGSFSLSYALVTSALIRFASAPPLPTSVIIYLLCIPLAFWAQKKIAFRADQTGRSAMLIYAGTQVASLAVVSTITSRFVTRIFLWDTLIFLVTAGTAAVVSYAICRFIIFRHSPGSDAQ</sequence>
<comment type="subcellular location">
    <subcellularLocation>
        <location evidence="1">Membrane</location>
        <topology evidence="1">Multi-pass membrane protein</topology>
    </subcellularLocation>
</comment>
<keyword evidence="2 5" id="KW-0812">Transmembrane</keyword>
<keyword evidence="4 5" id="KW-0472">Membrane</keyword>
<name>A0ABZ2V6U6_9RHOB</name>
<organism evidence="7 8">
    <name type="scientific">Yoonia phaeophyticola</name>
    <dbReference type="NCBI Taxonomy" id="3137369"/>
    <lineage>
        <taxon>Bacteria</taxon>
        <taxon>Pseudomonadati</taxon>
        <taxon>Pseudomonadota</taxon>
        <taxon>Alphaproteobacteria</taxon>
        <taxon>Rhodobacterales</taxon>
        <taxon>Paracoccaceae</taxon>
        <taxon>Yoonia</taxon>
    </lineage>
</organism>
<evidence type="ECO:0000256" key="1">
    <source>
        <dbReference type="ARBA" id="ARBA00004141"/>
    </source>
</evidence>
<dbReference type="InterPro" id="IPR007267">
    <property type="entry name" value="GtrA_DPMS_TM"/>
</dbReference>
<reference evidence="8" key="1">
    <citation type="submission" date="2024-04" db="EMBL/GenBank/DDBJ databases">
        <title>Phylogenomic analyses of a clade within the roseobacter group suggest taxonomic reassignments of species of the genera Aestuariivita, Citreicella, Loktanella, Nautella, Pelagibaca, Ruegeria, Thalassobius, Thiobacimonas and Tropicibacter, and the proposal o.</title>
        <authorList>
            <person name="Jeon C.O."/>
        </authorList>
    </citation>
    <scope>NUCLEOTIDE SEQUENCE [LARGE SCALE GENOMIC DNA]</scope>
    <source>
        <strain evidence="8">BS5-3</strain>
    </source>
</reference>
<evidence type="ECO:0000313" key="8">
    <source>
        <dbReference type="Proteomes" id="UP001440612"/>
    </source>
</evidence>
<keyword evidence="3 5" id="KW-1133">Transmembrane helix</keyword>
<feature type="transmembrane region" description="Helical" evidence="5">
    <location>
        <begin position="30"/>
        <end position="52"/>
    </location>
</feature>
<feature type="transmembrane region" description="Helical" evidence="5">
    <location>
        <begin position="68"/>
        <end position="87"/>
    </location>
</feature>
<evidence type="ECO:0000259" key="6">
    <source>
        <dbReference type="Pfam" id="PF04138"/>
    </source>
</evidence>
<dbReference type="Pfam" id="PF04138">
    <property type="entry name" value="GtrA_DPMS_TM"/>
    <property type="match status" value="1"/>
</dbReference>
<protein>
    <submittedName>
        <fullName evidence="7">GtrA family protein</fullName>
    </submittedName>
</protein>